<gene>
    <name evidence="1" type="ORF">AVDCRST_MAG75-2728</name>
</gene>
<organism evidence="1">
    <name type="scientific">uncultured Propionibacteriaceae bacterium</name>
    <dbReference type="NCBI Taxonomy" id="257457"/>
    <lineage>
        <taxon>Bacteria</taxon>
        <taxon>Bacillati</taxon>
        <taxon>Actinomycetota</taxon>
        <taxon>Actinomycetes</taxon>
        <taxon>Propionibacteriales</taxon>
        <taxon>Propionibacteriaceae</taxon>
        <taxon>environmental samples</taxon>
    </lineage>
</organism>
<reference evidence="1" key="1">
    <citation type="submission" date="2020-02" db="EMBL/GenBank/DDBJ databases">
        <authorList>
            <person name="Meier V. D."/>
        </authorList>
    </citation>
    <scope>NUCLEOTIDE SEQUENCE</scope>
    <source>
        <strain evidence="1">AVDCRST_MAG75</strain>
    </source>
</reference>
<protein>
    <submittedName>
        <fullName evidence="1">Uncharacterized protein</fullName>
    </submittedName>
</protein>
<accession>A0A6J4PI26</accession>
<sequence length="70" mass="7460">MRLSTEQVVEAQDLRFNVVVGVFVLPGTLLVATPAEADVGDPITASAASRHMTKMITAALRLLIRDIATP</sequence>
<dbReference type="EMBL" id="CADCUO010000191">
    <property type="protein sequence ID" value="CAA9410641.1"/>
    <property type="molecule type" value="Genomic_DNA"/>
</dbReference>
<evidence type="ECO:0000313" key="1">
    <source>
        <dbReference type="EMBL" id="CAA9410641.1"/>
    </source>
</evidence>
<proteinExistence type="predicted"/>
<dbReference type="AlphaFoldDB" id="A0A6J4PI26"/>
<name>A0A6J4PI26_9ACTN</name>